<dbReference type="Pfam" id="PF11316">
    <property type="entry name" value="Rhamno_transf"/>
    <property type="match status" value="1"/>
</dbReference>
<dbReference type="EMBL" id="FOPU01000008">
    <property type="protein sequence ID" value="SFH35805.1"/>
    <property type="molecule type" value="Genomic_DNA"/>
</dbReference>
<evidence type="ECO:0000313" key="2">
    <source>
        <dbReference type="Proteomes" id="UP000183635"/>
    </source>
</evidence>
<sequence>MQIVGICRFSLLGRGDWRPYRDKPESDVEAIAAEQAKKLFSADRMERRLATFEHITLASLRAQTDQDFVFIVAASQLMPKEYQERLIEICAAVPQVVLRFFPLTHIGAAQAAVFAELGMTYKDALQFRLDDDDAICVDFIRRKRLTVEKLVPSSFPFSVSFRQVMFSSQGGKNAGVYLWEAPFLGVGVALWHPDKSIFAFGHFALAKRFTSIIIPGGMALVTHSGLNDTLFDARRIKRQNMVRMDDAAVAANCASQFPFLTETGKSIAGLPVAGPKTH</sequence>
<gene>
    <name evidence="1" type="ORF">SAMN04488021_10851</name>
</gene>
<dbReference type="AlphaFoldDB" id="A0A1I2ZDV9"/>
<evidence type="ECO:0000313" key="1">
    <source>
        <dbReference type="EMBL" id="SFH35805.1"/>
    </source>
</evidence>
<dbReference type="OrthoDB" id="7874906at2"/>
<proteinExistence type="predicted"/>
<dbReference type="InterPro" id="IPR021466">
    <property type="entry name" value="Put_rhamnosyl_transferase"/>
</dbReference>
<dbReference type="Proteomes" id="UP000183635">
    <property type="component" value="Unassembled WGS sequence"/>
</dbReference>
<reference evidence="1 2" key="1">
    <citation type="submission" date="2016-10" db="EMBL/GenBank/DDBJ databases">
        <authorList>
            <person name="de Groot N.N."/>
        </authorList>
    </citation>
    <scope>NUCLEOTIDE SEQUENCE [LARGE SCALE GENOMIC DNA]</scope>
    <source>
        <strain evidence="1 2">DSM 8537</strain>
    </source>
</reference>
<dbReference type="GO" id="GO:0016740">
    <property type="term" value="F:transferase activity"/>
    <property type="evidence" value="ECO:0007669"/>
    <property type="project" value="UniProtKB-KW"/>
</dbReference>
<dbReference type="RefSeq" id="WP_074966765.1">
    <property type="nucleotide sequence ID" value="NZ_CBCRYP010000003.1"/>
</dbReference>
<keyword evidence="1" id="KW-0808">Transferase</keyword>
<keyword evidence="2" id="KW-1185">Reference proteome</keyword>
<name>A0A1I2ZDV9_9RHOB</name>
<dbReference type="STRING" id="34004.SAMN04488021_10851"/>
<protein>
    <submittedName>
        <fullName evidence="1">Putative rhamnosyl transferase</fullName>
    </submittedName>
</protein>
<accession>A0A1I2ZDV9</accession>
<organism evidence="1 2">
    <name type="scientific">Paracoccus aminovorans</name>
    <dbReference type="NCBI Taxonomy" id="34004"/>
    <lineage>
        <taxon>Bacteria</taxon>
        <taxon>Pseudomonadati</taxon>
        <taxon>Pseudomonadota</taxon>
        <taxon>Alphaproteobacteria</taxon>
        <taxon>Rhodobacterales</taxon>
        <taxon>Paracoccaceae</taxon>
        <taxon>Paracoccus</taxon>
    </lineage>
</organism>